<name>A0A3R9UPK1_9BACT</name>
<accession>A0A3R9UPK1</accession>
<dbReference type="EMBL" id="RWIS01000001">
    <property type="protein sequence ID" value="RSK37313.1"/>
    <property type="molecule type" value="Genomic_DNA"/>
</dbReference>
<dbReference type="InterPro" id="IPR046748">
    <property type="entry name" value="HipA_2"/>
</dbReference>
<evidence type="ECO:0000313" key="3">
    <source>
        <dbReference type="Proteomes" id="UP000280066"/>
    </source>
</evidence>
<reference evidence="2 3" key="1">
    <citation type="submission" date="2018-12" db="EMBL/GenBank/DDBJ databases">
        <authorList>
            <person name="Feng G."/>
            <person name="Zhu H."/>
        </authorList>
    </citation>
    <scope>NUCLEOTIDE SEQUENCE [LARGE SCALE GENOMIC DNA]</scope>
    <source>
        <strain evidence="2 3">9PBR-2</strain>
    </source>
</reference>
<organism evidence="2 3">
    <name type="scientific">Hymenobacter metallilatus</name>
    <dbReference type="NCBI Taxonomy" id="2493666"/>
    <lineage>
        <taxon>Bacteria</taxon>
        <taxon>Pseudomonadati</taxon>
        <taxon>Bacteroidota</taxon>
        <taxon>Cytophagia</taxon>
        <taxon>Cytophagales</taxon>
        <taxon>Hymenobacteraceae</taxon>
        <taxon>Hymenobacter</taxon>
    </lineage>
</organism>
<feature type="domain" description="HipA-like kinase" evidence="1">
    <location>
        <begin position="14"/>
        <end position="180"/>
    </location>
</feature>
<proteinExistence type="predicted"/>
<evidence type="ECO:0000313" key="2">
    <source>
        <dbReference type="EMBL" id="RSK37313.1"/>
    </source>
</evidence>
<dbReference type="Proteomes" id="UP000280066">
    <property type="component" value="Unassembled WGS sequence"/>
</dbReference>
<dbReference type="RefSeq" id="WP_125425836.1">
    <property type="nucleotide sequence ID" value="NZ_RWIS01000001.1"/>
</dbReference>
<comment type="caution">
    <text evidence="2">The sequence shown here is derived from an EMBL/GenBank/DDBJ whole genome shotgun (WGS) entry which is preliminary data.</text>
</comment>
<dbReference type="AlphaFoldDB" id="A0A3R9UPK1"/>
<sequence length="279" mass="32626">MLTSPELYRVRTVREVINTLHKPLLVMAENGEMYYLKYTRYQPYELKCEWLCHYLLRLWNIPTPDIAVLTVPTEIFPTFPVAAQSAIRFLNQPAFGSKQVHGSIDSSDFIQHGSSSELATLTNPDDLLWISLFDAWVSNDDRRASHHNLIIAPDLSVGRNRLRCWAIDHAFTFTSRPFEELEHQETYFSYNINLSQASIAKAVLNSWREKWPLLWTTELKAGYYLRIKTCQKNFAHVCSLLPAPFQLNESEQTHLFYFLFCPKRLERLWEEFFASLPLS</sequence>
<gene>
    <name evidence="2" type="ORF">EI290_01260</name>
</gene>
<dbReference type="Pfam" id="PF20613">
    <property type="entry name" value="HipA_2"/>
    <property type="match status" value="1"/>
</dbReference>
<protein>
    <recommendedName>
        <fullName evidence="1">HipA-like kinase domain-containing protein</fullName>
    </recommendedName>
</protein>
<evidence type="ECO:0000259" key="1">
    <source>
        <dbReference type="Pfam" id="PF20613"/>
    </source>
</evidence>
<keyword evidence="3" id="KW-1185">Reference proteome</keyword>
<dbReference type="OrthoDB" id="1092050at2"/>